<dbReference type="GO" id="GO:0034472">
    <property type="term" value="P:snRNA 3'-end processing"/>
    <property type="evidence" value="ECO:0007669"/>
    <property type="project" value="TreeGrafter"/>
</dbReference>
<reference evidence="12" key="1">
    <citation type="submission" date="2022-12" db="EMBL/GenBank/DDBJ databases">
        <title>Draft genome assemblies for two species of Escallonia (Escalloniales).</title>
        <authorList>
            <person name="Chanderbali A."/>
            <person name="Dervinis C."/>
            <person name="Anghel I."/>
            <person name="Soltis D."/>
            <person name="Soltis P."/>
            <person name="Zapata F."/>
        </authorList>
    </citation>
    <scope>NUCLEOTIDE SEQUENCE</scope>
    <source>
        <strain evidence="12">UCBG92.1500</strain>
        <tissue evidence="12">Leaf</tissue>
    </source>
</reference>
<evidence type="ECO:0000256" key="4">
    <source>
        <dbReference type="ARBA" id="ARBA00022490"/>
    </source>
</evidence>
<dbReference type="PANTHER" id="PTHR46094">
    <property type="entry name" value="INTEGRATOR COMPLEX SUBUNIT 9"/>
    <property type="match status" value="1"/>
</dbReference>
<feature type="non-terminal residue" evidence="12">
    <location>
        <position position="803"/>
    </location>
</feature>
<evidence type="ECO:0000256" key="8">
    <source>
        <dbReference type="ARBA" id="ARBA00023242"/>
    </source>
</evidence>
<keyword evidence="8" id="KW-0539">Nucleus</keyword>
<keyword evidence="13" id="KW-1185">Reference proteome</keyword>
<evidence type="ECO:0000313" key="13">
    <source>
        <dbReference type="Proteomes" id="UP001187471"/>
    </source>
</evidence>
<dbReference type="InterPro" id="IPR022712">
    <property type="entry name" value="Beta_Casp"/>
</dbReference>
<comment type="subcellular location">
    <subcellularLocation>
        <location evidence="3">Cytoplasm</location>
    </subcellularLocation>
    <subcellularLocation>
        <location evidence="1">Nucleus</location>
    </subcellularLocation>
    <subcellularLocation>
        <location evidence="2">Plastid</location>
        <location evidence="2">Chloroplast thylakoid membrane</location>
    </subcellularLocation>
</comment>
<evidence type="ECO:0000259" key="11">
    <source>
        <dbReference type="SMART" id="SM01027"/>
    </source>
</evidence>
<evidence type="ECO:0000256" key="5">
    <source>
        <dbReference type="ARBA" id="ARBA00022640"/>
    </source>
</evidence>
<gene>
    <name evidence="12" type="ORF">RJ640_016340</name>
</gene>
<evidence type="ECO:0000256" key="10">
    <source>
        <dbReference type="ARBA" id="ARBA00048026"/>
    </source>
</evidence>
<dbReference type="Pfam" id="PF00361">
    <property type="entry name" value="Proton_antipo_M"/>
    <property type="match status" value="1"/>
</dbReference>
<proteinExistence type="predicted"/>
<dbReference type="GO" id="GO:0009535">
    <property type="term" value="C:chloroplast thylakoid membrane"/>
    <property type="evidence" value="ECO:0007669"/>
    <property type="project" value="UniProtKB-SubCell"/>
</dbReference>
<keyword evidence="5" id="KW-0934">Plastid</keyword>
<dbReference type="Proteomes" id="UP001187471">
    <property type="component" value="Unassembled WGS sequence"/>
</dbReference>
<comment type="catalytic activity">
    <reaction evidence="10">
        <text>a plastoquinone + NADH + (n+1) H(+)(in) = a plastoquinol + NAD(+) + n H(+)(out)</text>
        <dbReference type="Rhea" id="RHEA:42608"/>
        <dbReference type="Rhea" id="RHEA-COMP:9561"/>
        <dbReference type="Rhea" id="RHEA-COMP:9562"/>
        <dbReference type="ChEBI" id="CHEBI:15378"/>
        <dbReference type="ChEBI" id="CHEBI:17757"/>
        <dbReference type="ChEBI" id="CHEBI:57540"/>
        <dbReference type="ChEBI" id="CHEBI:57945"/>
        <dbReference type="ChEBI" id="CHEBI:62192"/>
    </reaction>
</comment>
<evidence type="ECO:0000256" key="3">
    <source>
        <dbReference type="ARBA" id="ARBA00004496"/>
    </source>
</evidence>
<sequence length="803" mass="88721">LTVFSPIPTDARQKIEKLLDANNLIQAEPCYKTVNNLHLLDVSFIDIVLISSPMGMLGLPFLTRTKGFSAKIYATEATARHGQLMMDDLVAMHTEFRQFYGPEESALLQWMKWEELEMLPLALRERVLGKVGSELGGWMPLYSSALCSSILLAKCNLLLNGTAEDHGLKIILGTYGFLRFSIPMFPEATLCSAPFIYTLSVIAITYTSSTTLRQIFLKKIIAYSPVAHMNLLGTSMTTPVPQREEVLGEYLTSFRPMAKLNKACSIGPLCCAERVWNSLEGAGMDLALVHASVAIAAKITEEGVSAADVKSCMQRVQVLKYAEEACYNGSITIKAFSSGLEIGSCNWTISSPKANIGHVSSSIFQSETAMDFNYHALQGCDAILYSDNSARNILGNVEDENCHFASVNSDLSIKSDTDNSWEVIGEALLNADERSEEMEKLAFIISCAVDSVEAGGSVLVPIGRLGIVLQLLEQLSLSLKSSNLKVPIYVISTIAEELMAFTNIIPEWLCKLRQEKLYSGEPLFAHVVLTREKRLHTFPAVHSLELLKIWQEPCIVFCPHWSLRLGPVVHLLRRWCRDQNSLLVMEEGVDAELALLPFKPMAMKALQCSFLSGIKLQKVQPLLKILQPDFVVFPEYLRRHIGPPNSSSSFLGYSENQTLRIPNRKELPELYISMDLATQLSWTKLDHKDTSIARLKGELVMEHGKHLLHPGNEQAISSDTRPLLHWGAMDLENLLAALQKMGIKGSVEQGMSDAGSEIASVLHIFEPSKALIEVKATTTVISTSDESLASLISEAVNTILNSI</sequence>
<dbReference type="InterPro" id="IPR001750">
    <property type="entry name" value="ND/Mrp_TM"/>
</dbReference>
<organism evidence="12 13">
    <name type="scientific">Escallonia rubra</name>
    <dbReference type="NCBI Taxonomy" id="112253"/>
    <lineage>
        <taxon>Eukaryota</taxon>
        <taxon>Viridiplantae</taxon>
        <taxon>Streptophyta</taxon>
        <taxon>Embryophyta</taxon>
        <taxon>Tracheophyta</taxon>
        <taxon>Spermatophyta</taxon>
        <taxon>Magnoliopsida</taxon>
        <taxon>eudicotyledons</taxon>
        <taxon>Gunneridae</taxon>
        <taxon>Pentapetalae</taxon>
        <taxon>asterids</taxon>
        <taxon>campanulids</taxon>
        <taxon>Escalloniales</taxon>
        <taxon>Escalloniaceae</taxon>
        <taxon>Escallonia</taxon>
    </lineage>
</organism>
<evidence type="ECO:0000256" key="1">
    <source>
        <dbReference type="ARBA" id="ARBA00004123"/>
    </source>
</evidence>
<keyword evidence="7" id="KW-0520">NAD</keyword>
<accession>A0AA88SE20</accession>
<evidence type="ECO:0000256" key="7">
    <source>
        <dbReference type="ARBA" id="ARBA00023027"/>
    </source>
</evidence>
<evidence type="ECO:0000256" key="2">
    <source>
        <dbReference type="ARBA" id="ARBA00004334"/>
    </source>
</evidence>
<comment type="catalytic activity">
    <reaction evidence="9">
        <text>a plastoquinone + NADPH + (n+1) H(+)(in) = a plastoquinol + NADP(+) + n H(+)(out)</text>
        <dbReference type="Rhea" id="RHEA:42612"/>
        <dbReference type="Rhea" id="RHEA-COMP:9561"/>
        <dbReference type="Rhea" id="RHEA-COMP:9562"/>
        <dbReference type="ChEBI" id="CHEBI:15378"/>
        <dbReference type="ChEBI" id="CHEBI:17757"/>
        <dbReference type="ChEBI" id="CHEBI:57783"/>
        <dbReference type="ChEBI" id="CHEBI:58349"/>
        <dbReference type="ChEBI" id="CHEBI:62192"/>
    </reaction>
</comment>
<dbReference type="Pfam" id="PF10996">
    <property type="entry name" value="Beta-Casp"/>
    <property type="match status" value="1"/>
</dbReference>
<dbReference type="SMART" id="SM01027">
    <property type="entry name" value="Beta-Casp"/>
    <property type="match status" value="1"/>
</dbReference>
<evidence type="ECO:0000256" key="6">
    <source>
        <dbReference type="ARBA" id="ARBA00022967"/>
    </source>
</evidence>
<dbReference type="GO" id="GO:0032039">
    <property type="term" value="C:integrator complex"/>
    <property type="evidence" value="ECO:0007669"/>
    <property type="project" value="InterPro"/>
</dbReference>
<dbReference type="AlphaFoldDB" id="A0AA88SE20"/>
<evidence type="ECO:0000256" key="9">
    <source>
        <dbReference type="ARBA" id="ARBA00047726"/>
    </source>
</evidence>
<dbReference type="EMBL" id="JAVXUO010000939">
    <property type="protein sequence ID" value="KAK2987745.1"/>
    <property type="molecule type" value="Genomic_DNA"/>
</dbReference>
<keyword evidence="4" id="KW-0963">Cytoplasm</keyword>
<dbReference type="InterPro" id="IPR027074">
    <property type="entry name" value="Integrator_9su"/>
</dbReference>
<dbReference type="SUPFAM" id="SSF56281">
    <property type="entry name" value="Metallo-hydrolase/oxidoreductase"/>
    <property type="match status" value="1"/>
</dbReference>
<name>A0AA88SE20_9ASTE</name>
<dbReference type="PANTHER" id="PTHR46094:SF1">
    <property type="entry name" value="INTEGRATOR COMPLEX SUBUNIT 9"/>
    <property type="match status" value="1"/>
</dbReference>
<comment type="caution">
    <text evidence="12">The sequence shown here is derived from an EMBL/GenBank/DDBJ whole genome shotgun (WGS) entry which is preliminary data.</text>
</comment>
<dbReference type="InterPro" id="IPR036866">
    <property type="entry name" value="RibonucZ/Hydroxyglut_hydro"/>
</dbReference>
<evidence type="ECO:0000313" key="12">
    <source>
        <dbReference type="EMBL" id="KAK2987745.1"/>
    </source>
</evidence>
<dbReference type="Gene3D" id="3.40.50.10890">
    <property type="match status" value="1"/>
</dbReference>
<dbReference type="Gene3D" id="3.60.15.10">
    <property type="entry name" value="Ribonuclease Z/Hydroxyacylglutathione hydrolase-like"/>
    <property type="match status" value="2"/>
</dbReference>
<feature type="domain" description="Beta-Casp" evidence="11">
    <location>
        <begin position="468"/>
        <end position="593"/>
    </location>
</feature>
<keyword evidence="6" id="KW-1278">Translocase</keyword>
<protein>
    <recommendedName>
        <fullName evidence="11">Beta-Casp domain-containing protein</fullName>
    </recommendedName>
</protein>